<protein>
    <recommendedName>
        <fullName evidence="1">AraC effector-binding domain-containing protein</fullName>
    </recommendedName>
</protein>
<dbReference type="InterPro" id="IPR010499">
    <property type="entry name" value="AraC_E-bd"/>
</dbReference>
<evidence type="ECO:0000313" key="3">
    <source>
        <dbReference type="Proteomes" id="UP001144471"/>
    </source>
</evidence>
<dbReference type="SMART" id="SM00871">
    <property type="entry name" value="AraC_E_bind"/>
    <property type="match status" value="1"/>
</dbReference>
<gene>
    <name evidence="2" type="ORF">PM10SUCC1_09010</name>
</gene>
<sequence>MKARIVSIEEIRVAGKLVEADSQKGEVDFPGAWKEYFEVLSKTGNLDWGREYFGYSKNYMERDGRTTFDYLISMRIDDYREIPHGFIREIIPGGRYAIYTYRGELNPQRVRRFYDDIYFRWLREDGLTPSRNECFEYYDSRFKEGSEESEYDVWVPVI</sequence>
<proteinExistence type="predicted"/>
<dbReference type="AlphaFoldDB" id="A0A9W6GJQ5"/>
<accession>A0A9W6GJQ5</accession>
<dbReference type="PANTHER" id="PTHR36444:SF2">
    <property type="entry name" value="TRANSCRIPTIONAL REGULATOR PROTEIN YOBU-RELATED"/>
    <property type="match status" value="1"/>
</dbReference>
<evidence type="ECO:0000259" key="1">
    <source>
        <dbReference type="SMART" id="SM00871"/>
    </source>
</evidence>
<dbReference type="InterPro" id="IPR029442">
    <property type="entry name" value="GyrI-like"/>
</dbReference>
<reference evidence="2" key="1">
    <citation type="submission" date="2022-12" db="EMBL/GenBank/DDBJ databases">
        <title>Reference genome sequencing for broad-spectrum identification of bacterial and archaeal isolates by mass spectrometry.</title>
        <authorList>
            <person name="Sekiguchi Y."/>
            <person name="Tourlousse D.M."/>
        </authorList>
    </citation>
    <scope>NUCLEOTIDE SEQUENCE</scope>
    <source>
        <strain evidence="2">10succ1</strain>
    </source>
</reference>
<name>A0A9W6GJQ5_9FUSO</name>
<evidence type="ECO:0000313" key="2">
    <source>
        <dbReference type="EMBL" id="GLI55387.1"/>
    </source>
</evidence>
<feature type="domain" description="AraC effector-binding" evidence="1">
    <location>
        <begin position="1"/>
        <end position="158"/>
    </location>
</feature>
<dbReference type="SUPFAM" id="SSF55136">
    <property type="entry name" value="Probable bacterial effector-binding domain"/>
    <property type="match status" value="1"/>
</dbReference>
<keyword evidence="3" id="KW-1185">Reference proteome</keyword>
<dbReference type="Pfam" id="PF06445">
    <property type="entry name" value="GyrI-like"/>
    <property type="match status" value="1"/>
</dbReference>
<dbReference type="PANTHER" id="PTHR36444">
    <property type="entry name" value="TRANSCRIPTIONAL REGULATOR PROTEIN YOBU-RELATED"/>
    <property type="match status" value="1"/>
</dbReference>
<comment type="caution">
    <text evidence="2">The sequence shown here is derived from an EMBL/GenBank/DDBJ whole genome shotgun (WGS) entry which is preliminary data.</text>
</comment>
<dbReference type="RefSeq" id="WP_281833804.1">
    <property type="nucleotide sequence ID" value="NZ_BSDY01000003.1"/>
</dbReference>
<dbReference type="Proteomes" id="UP001144471">
    <property type="component" value="Unassembled WGS sequence"/>
</dbReference>
<dbReference type="Gene3D" id="3.20.80.10">
    <property type="entry name" value="Regulatory factor, effector binding domain"/>
    <property type="match status" value="1"/>
</dbReference>
<dbReference type="InterPro" id="IPR011256">
    <property type="entry name" value="Reg_factor_effector_dom_sf"/>
</dbReference>
<dbReference type="EMBL" id="BSDY01000003">
    <property type="protein sequence ID" value="GLI55387.1"/>
    <property type="molecule type" value="Genomic_DNA"/>
</dbReference>
<dbReference type="InterPro" id="IPR053182">
    <property type="entry name" value="YobU-like_regulator"/>
</dbReference>
<organism evidence="2 3">
    <name type="scientific">Propionigenium maris DSM 9537</name>
    <dbReference type="NCBI Taxonomy" id="1123000"/>
    <lineage>
        <taxon>Bacteria</taxon>
        <taxon>Fusobacteriati</taxon>
        <taxon>Fusobacteriota</taxon>
        <taxon>Fusobacteriia</taxon>
        <taxon>Fusobacteriales</taxon>
        <taxon>Fusobacteriaceae</taxon>
        <taxon>Propionigenium</taxon>
    </lineage>
</organism>